<evidence type="ECO:0000256" key="3">
    <source>
        <dbReference type="ARBA" id="ARBA00023163"/>
    </source>
</evidence>
<evidence type="ECO:0000259" key="4">
    <source>
        <dbReference type="PROSITE" id="PS50995"/>
    </source>
</evidence>
<dbReference type="GO" id="GO:0003700">
    <property type="term" value="F:DNA-binding transcription factor activity"/>
    <property type="evidence" value="ECO:0007669"/>
    <property type="project" value="InterPro"/>
</dbReference>
<organism evidence="5">
    <name type="scientific">freshwater metagenome</name>
    <dbReference type="NCBI Taxonomy" id="449393"/>
    <lineage>
        <taxon>unclassified sequences</taxon>
        <taxon>metagenomes</taxon>
        <taxon>ecological metagenomes</taxon>
    </lineage>
</organism>
<keyword evidence="1" id="KW-0805">Transcription regulation</keyword>
<dbReference type="SMART" id="SM00347">
    <property type="entry name" value="HTH_MARR"/>
    <property type="match status" value="1"/>
</dbReference>
<dbReference type="PROSITE" id="PS50995">
    <property type="entry name" value="HTH_MARR_2"/>
    <property type="match status" value="1"/>
</dbReference>
<proteinExistence type="predicted"/>
<dbReference type="InterPro" id="IPR036390">
    <property type="entry name" value="WH_DNA-bd_sf"/>
</dbReference>
<evidence type="ECO:0000313" key="5">
    <source>
        <dbReference type="EMBL" id="CAB4949483.1"/>
    </source>
</evidence>
<keyword evidence="3" id="KW-0804">Transcription</keyword>
<sequence>MLREQGGSTQQALAGTLRIDRTNLVGLLNDLESRGLVARRRSEEDRRRHLVALTPDGERLLDEAEDALGAAEDEVLRALDAEDRAMLATLLQRATREDPEDCAAAAADHSAGACAAALGHDAAACAAAAADDDDGPAPGP</sequence>
<evidence type="ECO:0000256" key="1">
    <source>
        <dbReference type="ARBA" id="ARBA00023015"/>
    </source>
</evidence>
<dbReference type="GO" id="GO:0006950">
    <property type="term" value="P:response to stress"/>
    <property type="evidence" value="ECO:0007669"/>
    <property type="project" value="TreeGrafter"/>
</dbReference>
<dbReference type="PROSITE" id="PS01117">
    <property type="entry name" value="HTH_MARR_1"/>
    <property type="match status" value="1"/>
</dbReference>
<dbReference type="InterPro" id="IPR000835">
    <property type="entry name" value="HTH_MarR-typ"/>
</dbReference>
<dbReference type="GO" id="GO:0003677">
    <property type="term" value="F:DNA binding"/>
    <property type="evidence" value="ECO:0007669"/>
    <property type="project" value="UniProtKB-KW"/>
</dbReference>
<reference evidence="5" key="1">
    <citation type="submission" date="2020-05" db="EMBL/GenBank/DDBJ databases">
        <authorList>
            <person name="Chiriac C."/>
            <person name="Salcher M."/>
            <person name="Ghai R."/>
            <person name="Kavagutti S V."/>
        </authorList>
    </citation>
    <scope>NUCLEOTIDE SEQUENCE</scope>
</reference>
<gene>
    <name evidence="5" type="ORF">UFOPK3564_03412</name>
</gene>
<keyword evidence="2" id="KW-0238">DNA-binding</keyword>
<accession>A0A6J7K2T0</accession>
<dbReference type="SUPFAM" id="SSF46785">
    <property type="entry name" value="Winged helix' DNA-binding domain"/>
    <property type="match status" value="1"/>
</dbReference>
<protein>
    <submittedName>
        <fullName evidence="5">Unannotated protein</fullName>
    </submittedName>
</protein>
<dbReference type="InterPro" id="IPR023187">
    <property type="entry name" value="Tscrpt_reg_MarR-type_CS"/>
</dbReference>
<feature type="domain" description="HTH marR-type" evidence="4">
    <location>
        <begin position="1"/>
        <end position="96"/>
    </location>
</feature>
<name>A0A6J7K2T0_9ZZZZ</name>
<dbReference type="InterPro" id="IPR039422">
    <property type="entry name" value="MarR/SlyA-like"/>
</dbReference>
<dbReference type="PANTHER" id="PTHR33164:SF43">
    <property type="entry name" value="HTH-TYPE TRANSCRIPTIONAL REPRESSOR YETL"/>
    <property type="match status" value="1"/>
</dbReference>
<dbReference type="InterPro" id="IPR036388">
    <property type="entry name" value="WH-like_DNA-bd_sf"/>
</dbReference>
<evidence type="ECO:0000256" key="2">
    <source>
        <dbReference type="ARBA" id="ARBA00023125"/>
    </source>
</evidence>
<dbReference type="Pfam" id="PF01047">
    <property type="entry name" value="MarR"/>
    <property type="match status" value="1"/>
</dbReference>
<dbReference type="PRINTS" id="PR00598">
    <property type="entry name" value="HTHMARR"/>
</dbReference>
<dbReference type="AlphaFoldDB" id="A0A6J7K2T0"/>
<dbReference type="Gene3D" id="1.10.10.10">
    <property type="entry name" value="Winged helix-like DNA-binding domain superfamily/Winged helix DNA-binding domain"/>
    <property type="match status" value="1"/>
</dbReference>
<dbReference type="PANTHER" id="PTHR33164">
    <property type="entry name" value="TRANSCRIPTIONAL REGULATOR, MARR FAMILY"/>
    <property type="match status" value="1"/>
</dbReference>
<dbReference type="EMBL" id="CAFBMK010000327">
    <property type="protein sequence ID" value="CAB4949483.1"/>
    <property type="molecule type" value="Genomic_DNA"/>
</dbReference>